<keyword evidence="2" id="KW-0238">DNA-binding</keyword>
<organism evidence="5 6">
    <name type="scientific">Actinoalloteichus hoggarensis</name>
    <dbReference type="NCBI Taxonomy" id="1470176"/>
    <lineage>
        <taxon>Bacteria</taxon>
        <taxon>Bacillati</taxon>
        <taxon>Actinomycetota</taxon>
        <taxon>Actinomycetes</taxon>
        <taxon>Pseudonocardiales</taxon>
        <taxon>Pseudonocardiaceae</taxon>
        <taxon>Actinoalloteichus</taxon>
    </lineage>
</organism>
<dbReference type="OrthoDB" id="3830756at2"/>
<evidence type="ECO:0000313" key="6">
    <source>
        <dbReference type="Proteomes" id="UP000204221"/>
    </source>
</evidence>
<gene>
    <name evidence="5" type="primary">yusO2</name>
    <name evidence="5" type="ORF">AHOG_21340</name>
</gene>
<dbReference type="SUPFAM" id="SSF46785">
    <property type="entry name" value="Winged helix' DNA-binding domain"/>
    <property type="match status" value="1"/>
</dbReference>
<feature type="region of interest" description="Disordered" evidence="4">
    <location>
        <begin position="156"/>
        <end position="330"/>
    </location>
</feature>
<reference evidence="5 6" key="1">
    <citation type="submission" date="2017-07" db="EMBL/GenBank/DDBJ databases">
        <title>Complete genome sequence of Actinoalloteichus hoggarensis DSM 45943, type strain of Actinoalloteichus hoggarensis.</title>
        <authorList>
            <person name="Ruckert C."/>
            <person name="Nouioui I."/>
            <person name="Willmese J."/>
            <person name="van Wezel G."/>
            <person name="Klenk H.-P."/>
            <person name="Kalinowski J."/>
            <person name="Zotchev S.B."/>
        </authorList>
    </citation>
    <scope>NUCLEOTIDE SEQUENCE [LARGE SCALE GENOMIC DNA]</scope>
    <source>
        <strain evidence="5 6">DSM 45943</strain>
    </source>
</reference>
<dbReference type="KEGG" id="ahg:AHOG_21340"/>
<dbReference type="InterPro" id="IPR039422">
    <property type="entry name" value="MarR/SlyA-like"/>
</dbReference>
<protein>
    <submittedName>
        <fullName evidence="5">Putative HTH-type transcriptional regulator YusO</fullName>
    </submittedName>
</protein>
<evidence type="ECO:0000313" key="5">
    <source>
        <dbReference type="EMBL" id="ASO21884.1"/>
    </source>
</evidence>
<dbReference type="AlphaFoldDB" id="A0A221W7Z3"/>
<feature type="compositionally biased region" description="Low complexity" evidence="4">
    <location>
        <begin position="180"/>
        <end position="193"/>
    </location>
</feature>
<evidence type="ECO:0000256" key="4">
    <source>
        <dbReference type="SAM" id="MobiDB-lite"/>
    </source>
</evidence>
<dbReference type="InterPro" id="IPR036388">
    <property type="entry name" value="WH-like_DNA-bd_sf"/>
</dbReference>
<dbReference type="EMBL" id="CP022521">
    <property type="protein sequence ID" value="ASO21884.1"/>
    <property type="molecule type" value="Genomic_DNA"/>
</dbReference>
<evidence type="ECO:0000256" key="1">
    <source>
        <dbReference type="ARBA" id="ARBA00023015"/>
    </source>
</evidence>
<evidence type="ECO:0000256" key="3">
    <source>
        <dbReference type="ARBA" id="ARBA00023163"/>
    </source>
</evidence>
<feature type="compositionally biased region" description="Basic and acidic residues" evidence="4">
    <location>
        <begin position="302"/>
        <end position="312"/>
    </location>
</feature>
<feature type="compositionally biased region" description="Basic and acidic residues" evidence="4">
    <location>
        <begin position="320"/>
        <end position="330"/>
    </location>
</feature>
<dbReference type="InterPro" id="IPR000835">
    <property type="entry name" value="HTH_MarR-typ"/>
</dbReference>
<dbReference type="PROSITE" id="PS01117">
    <property type="entry name" value="HTH_MARR_1"/>
    <property type="match status" value="1"/>
</dbReference>
<dbReference type="GO" id="GO:0003677">
    <property type="term" value="F:DNA binding"/>
    <property type="evidence" value="ECO:0007669"/>
    <property type="project" value="UniProtKB-KW"/>
</dbReference>
<dbReference type="Proteomes" id="UP000204221">
    <property type="component" value="Chromosome"/>
</dbReference>
<dbReference type="InterPro" id="IPR023187">
    <property type="entry name" value="Tscrpt_reg_MarR-type_CS"/>
</dbReference>
<proteinExistence type="predicted"/>
<accession>A0A221W7Z3</accession>
<dbReference type="InterPro" id="IPR036390">
    <property type="entry name" value="WH_DNA-bd_sf"/>
</dbReference>
<keyword evidence="3" id="KW-0804">Transcription</keyword>
<dbReference type="PANTHER" id="PTHR33164:SF43">
    <property type="entry name" value="HTH-TYPE TRANSCRIPTIONAL REPRESSOR YETL"/>
    <property type="match status" value="1"/>
</dbReference>
<feature type="compositionally biased region" description="Low complexity" evidence="4">
    <location>
        <begin position="234"/>
        <end position="246"/>
    </location>
</feature>
<feature type="compositionally biased region" description="Basic and acidic residues" evidence="4">
    <location>
        <begin position="273"/>
        <end position="287"/>
    </location>
</feature>
<dbReference type="RefSeq" id="WP_093942954.1">
    <property type="nucleotide sequence ID" value="NZ_CP022521.1"/>
</dbReference>
<name>A0A221W7Z3_9PSEU</name>
<evidence type="ECO:0000256" key="2">
    <source>
        <dbReference type="ARBA" id="ARBA00023125"/>
    </source>
</evidence>
<dbReference type="GO" id="GO:0006950">
    <property type="term" value="P:response to stress"/>
    <property type="evidence" value="ECO:0007669"/>
    <property type="project" value="TreeGrafter"/>
</dbReference>
<dbReference type="SMART" id="SM00347">
    <property type="entry name" value="HTH_MARR"/>
    <property type="match status" value="1"/>
</dbReference>
<dbReference type="Pfam" id="PF01047">
    <property type="entry name" value="MarR"/>
    <property type="match status" value="1"/>
</dbReference>
<keyword evidence="1" id="KW-0805">Transcription regulation</keyword>
<dbReference type="Gene3D" id="1.10.10.10">
    <property type="entry name" value="Winged helix-like DNA-binding domain superfamily/Winged helix DNA-binding domain"/>
    <property type="match status" value="1"/>
</dbReference>
<dbReference type="GO" id="GO:0003700">
    <property type="term" value="F:DNA-binding transcription factor activity"/>
    <property type="evidence" value="ECO:0007669"/>
    <property type="project" value="InterPro"/>
</dbReference>
<dbReference type="PROSITE" id="PS50995">
    <property type="entry name" value="HTH_MARR_2"/>
    <property type="match status" value="1"/>
</dbReference>
<keyword evidence="6" id="KW-1185">Reference proteome</keyword>
<dbReference type="PANTHER" id="PTHR33164">
    <property type="entry name" value="TRANSCRIPTIONAL REGULATOR, MARR FAMILY"/>
    <property type="match status" value="1"/>
</dbReference>
<sequence>MAAERQPPAASPQEAYPLETRATDVAAESLTLLLGRAADTVRPKVSPAQLRALQVVEWHRSINLTGLAEVLGAIPSSASRLCDRLEAAGLLERRSGAHDRREIELVLSPDGTHLLARLREARRADLGAVLSMMSRQGRAALLRGLEEFAAAFGRRDSARGVGSGGRLGSDGDLESDRDIAAGGPPDGPGARDPVSGDDPAFADDVMSGGDSFPGGGRSPDDGPAGPNSGGATAGGSTSPSSTGPASQRSAGSTGSGLAAPSGSTVRAGTKQDGPGERRGRLGRDRGLGEQWGRGSSAPRGRRGSDGPGHPRDGSPGARPGGERPETEQPA</sequence>